<feature type="domain" description="Big-1" evidence="4">
    <location>
        <begin position="999"/>
        <end position="1094"/>
    </location>
</feature>
<dbReference type="EMBL" id="JAVDQF010000001">
    <property type="protein sequence ID" value="MDR6270528.1"/>
    <property type="molecule type" value="Genomic_DNA"/>
</dbReference>
<dbReference type="SMART" id="SM00634">
    <property type="entry name" value="BID_1"/>
    <property type="match status" value="14"/>
</dbReference>
<keyword evidence="3" id="KW-0732">Signal</keyword>
<dbReference type="SUPFAM" id="SSF49373">
    <property type="entry name" value="Invasin/intimin cell-adhesion fragments"/>
    <property type="match status" value="16"/>
</dbReference>
<dbReference type="Proteomes" id="UP001185069">
    <property type="component" value="Unassembled WGS sequence"/>
</dbReference>
<dbReference type="InterPro" id="IPR008964">
    <property type="entry name" value="Invasin/intimin_cell_adhesion"/>
</dbReference>
<feature type="transmembrane region" description="Helical" evidence="2">
    <location>
        <begin position="1955"/>
        <end position="1981"/>
    </location>
</feature>
<feature type="chain" id="PRO_5045724455" description="Big-1 domain-containing protein" evidence="3">
    <location>
        <begin position="16"/>
        <end position="1990"/>
    </location>
</feature>
<dbReference type="InterPro" id="IPR051715">
    <property type="entry name" value="Intimin-Invasin_domain"/>
</dbReference>
<keyword evidence="6" id="KW-1185">Reference proteome</keyword>
<evidence type="ECO:0000256" key="3">
    <source>
        <dbReference type="SAM" id="SignalP"/>
    </source>
</evidence>
<feature type="domain" description="Big-1" evidence="4">
    <location>
        <begin position="1211"/>
        <end position="1306"/>
    </location>
</feature>
<accession>A0ABU1JDN4</accession>
<feature type="domain" description="Big-1" evidence="4">
    <location>
        <begin position="893"/>
        <end position="989"/>
    </location>
</feature>
<comment type="caution">
    <text evidence="5">The sequence shown here is derived from an EMBL/GenBank/DDBJ whole genome shotgun (WGS) entry which is preliminary data.</text>
</comment>
<feature type="domain" description="Big-1" evidence="4">
    <location>
        <begin position="1317"/>
        <end position="1412"/>
    </location>
</feature>
<dbReference type="Pfam" id="PF09134">
    <property type="entry name" value="Invasin_D3"/>
    <property type="match status" value="16"/>
</dbReference>
<sequence>MLPLAMIAQAAPAVAASMTLRNNPAAVSTLYPGSQGALKFSLVNDGQGEVIDLTKTSSIVFNAPEGTVFPAQTTVVSQLASTENGPLRDTVLTATNCVLSNNSRTLSCGLGTSTGGTRVTWDSGWERRFLPQLQVASTTAPGNLPDTAGTMTFEVVSGGTTVGNASGKVRVMVDPAINPSDGYQLTGKGQAGFTVTVTDAAGNVLGTPTVDANGNWTLTPSTRVATGTVVRVAQTDDANVTRTAQTTIGSPAPDARKSEFVVSTGDRAANGTASHTVTVTLRDAQNNPIPDADTSKLAATSTPANATISAWTNNNNGTYTATMTSTVAGNKTIATSFDGASIAVNGNGTARFVSGPVDVTNAGTKFTVTEGDKTADGVATHTVTVTLVDKDGNPVPNADTAKLTAASDPANATIGTWTNNGDGTYTATITSTVAGNKKISTTFDGGTIKASGNDTARFVAGGVDVTNAGTKFTVTEGARVADGDGTHNVTVTLVDKDGNPVLNADTAKLAAVSDPANATIGAWTNNGDGTYTAKITTTVAGNKKITTSFDGGAIKADGNDVARFTAGGVDVNNAGTKFTVTEGNRVADGTATHTVTVTLVDKDGNPVPDADTSKLTAASDPANATIGTWTNNGDGTYTATITSTVAGAKKISTSFDSGAIKADGNDMARFVAGPVDVTNAGTKFTVTEGNRVADGSATHSVTVTLADKDGNPVLNADTTKLAAVSDPSNTTIGAWTNNGDGTYTATITSTVAGAKKISTSFDSGAIKADGNDTARFIAGPVDVTNAGTKFTVTEGNRIADGTATHTVTVTLADKDGNPVPNADTTKLAAVSDPTNTTIGAWTNNGDGTYTATVTTTVAGNKKITTSFDGGAIKADGNDTARFVAGGVDVTNAGTKFTVTEGDKTADGTATHTITVTLADKDGNPVLNADTTKLAASSDPTDTRFGAWTNNGDGTYTTTVTSTVAGSKKISTVFDGGTIKADGNDTARFVAGGVDVTNAGTKFTVTEGNRVADGVATHTVTVSLADKDGNPVLNADTAKLAAVSDPANANFGSWTNNGDGTYTATVTTTVAGDKKISTSFDGGAIKADGNDVARFTAGPVDVTNAGTKYTVTEGEKAADGTATHTVTVTLADKDGNPVLNADTTKLAAVSDPANTTIGAWTNNGDGTYTATITSTVAGDKKITTAFDGGTIKADGNDVARFTAGPVDVTNAGTKFTVTEGEKTADGVATHTVTVTLVDKDGNPVPNADTTKLAAVSDPTNANFGSWTNNGDGTYTATVTTTVAGDKKITTSFDGGAIKADGNDVARFTAGPVDVTNAGTKYTVTEGEKTADGTATHTVTVTLVDKDGNPVLNADTTKLAAFDPANSTYGAWVNNGDGTYTATIASTVAGDKTINASYDENSINADGNTIAVFVAGPVDVTNAGTKFTVTEGEKTADGTATHTVTATLVDKDGNPVLNADTAKLVATSDPANTTIGDWAKNGDGTYTATITSTVAGDKKITTAFDGGTIKADGNDVARFVAGPVDVTNAGTKFTVTEGEKAADGTATHTVTVTLVDKDGNPVLNADTTKLAAVSDPANTTIGEWVNNGDGTYTATVTTTVAGDKKISTSFDGGAIKADGNDVARFVAGPVDVTNAGTKYTVTEGEKTADGVATHTVTVTLVDKDGNPVLNADTTKLAAVSDPANANFGSWTNNGDGSYTATVTSTIAGDKKITVSFDGGAITADGNDVARFTAGAVDVTNAGTKFTVTEGEKTADGVATHSVTVTLVDKDGNPVLNADTTKLTATSDPANASFGDWVNNGDGSYTATVTSTVAGDKKVTVAFDSGSITADGNDVARFTAGAVDVTNAGTKFTVTEGEKTADGVATHTVTVTLVDKDGNPVLNADASKLTATSDPNNTTIGKWVNNGNGTYTATITSTVAGAKTITVSFDSAPIKADGNDVARFAALPVDPPAPKDDLAITGLTALPIALLGALILGLGLLLMLTTRRKRQNP</sequence>
<feature type="signal peptide" evidence="3">
    <location>
        <begin position="1"/>
        <end position="15"/>
    </location>
</feature>
<feature type="domain" description="Big-1" evidence="4">
    <location>
        <begin position="363"/>
        <end position="459"/>
    </location>
</feature>
<keyword evidence="2" id="KW-0472">Membrane</keyword>
<gene>
    <name evidence="5" type="ORF">JOE69_002766</name>
</gene>
<dbReference type="Pfam" id="PF17936">
    <property type="entry name" value="Big_6"/>
    <property type="match status" value="1"/>
</dbReference>
<feature type="domain" description="Big-1" evidence="4">
    <location>
        <begin position="1422"/>
        <end position="1518"/>
    </location>
</feature>
<proteinExistence type="inferred from homology"/>
<feature type="domain" description="Big-1" evidence="4">
    <location>
        <begin position="257"/>
        <end position="353"/>
    </location>
</feature>
<dbReference type="PANTHER" id="PTHR39576">
    <property type="entry name" value="ATTACHING AND EFFACING PROTEIN HOMOLOG-RELATED-RELATED"/>
    <property type="match status" value="1"/>
</dbReference>
<protein>
    <recommendedName>
        <fullName evidence="4">Big-1 domain-containing protein</fullName>
    </recommendedName>
</protein>
<evidence type="ECO:0000313" key="5">
    <source>
        <dbReference type="EMBL" id="MDR6270528.1"/>
    </source>
</evidence>
<evidence type="ECO:0000313" key="6">
    <source>
        <dbReference type="Proteomes" id="UP001185069"/>
    </source>
</evidence>
<feature type="domain" description="Big-1" evidence="4">
    <location>
        <begin position="681"/>
        <end position="777"/>
    </location>
</feature>
<feature type="domain" description="Big-1" evidence="4">
    <location>
        <begin position="1528"/>
        <end position="1624"/>
    </location>
</feature>
<dbReference type="InterPro" id="IPR003344">
    <property type="entry name" value="Big_1_dom"/>
</dbReference>
<comment type="similarity">
    <text evidence="1">Belongs to the intimin/invasin family.</text>
</comment>
<dbReference type="InterPro" id="IPR015217">
    <property type="entry name" value="Invasin_dom_3"/>
</dbReference>
<keyword evidence="2" id="KW-1133">Transmembrane helix</keyword>
<dbReference type="InterPro" id="IPR041498">
    <property type="entry name" value="Big_6"/>
</dbReference>
<dbReference type="PROSITE" id="PS50194">
    <property type="entry name" value="FILAMIN_REPEAT"/>
    <property type="match status" value="1"/>
</dbReference>
<dbReference type="RefSeq" id="WP_309799667.1">
    <property type="nucleotide sequence ID" value="NZ_BAAAHY010000007.1"/>
</dbReference>
<dbReference type="PANTHER" id="PTHR39576:SF2">
    <property type="entry name" value="ATTACHING AND EFFACING PROTEIN HOMOLOG-RELATED"/>
    <property type="match status" value="1"/>
</dbReference>
<feature type="domain" description="Big-1" evidence="4">
    <location>
        <begin position="1105"/>
        <end position="1200"/>
    </location>
</feature>
<reference evidence="5 6" key="1">
    <citation type="submission" date="2023-07" db="EMBL/GenBank/DDBJ databases">
        <title>Sequencing the genomes of 1000 actinobacteria strains.</title>
        <authorList>
            <person name="Klenk H.-P."/>
        </authorList>
    </citation>
    <scope>NUCLEOTIDE SEQUENCE [LARGE SCALE GENOMIC DNA]</scope>
    <source>
        <strain evidence="5 6">DSM 14555</strain>
    </source>
</reference>
<name>A0ABU1JDN4_9MICC</name>
<feature type="domain" description="Big-1" evidence="4">
    <location>
        <begin position="575"/>
        <end position="671"/>
    </location>
</feature>
<evidence type="ECO:0000256" key="1">
    <source>
        <dbReference type="ARBA" id="ARBA00010116"/>
    </source>
</evidence>
<evidence type="ECO:0000256" key="2">
    <source>
        <dbReference type="SAM" id="Phobius"/>
    </source>
</evidence>
<feature type="domain" description="Big-1" evidence="4">
    <location>
        <begin position="1846"/>
        <end position="1941"/>
    </location>
</feature>
<feature type="domain" description="Big-1" evidence="4">
    <location>
        <begin position="787"/>
        <end position="883"/>
    </location>
</feature>
<evidence type="ECO:0000259" key="4">
    <source>
        <dbReference type="PROSITE" id="PS51127"/>
    </source>
</evidence>
<feature type="domain" description="Big-1" evidence="4">
    <location>
        <begin position="1634"/>
        <end position="1729"/>
    </location>
</feature>
<feature type="domain" description="Big-1" evidence="4">
    <location>
        <begin position="1740"/>
        <end position="1835"/>
    </location>
</feature>
<dbReference type="InterPro" id="IPR017868">
    <property type="entry name" value="Filamin/ABP280_repeat-like"/>
</dbReference>
<organism evidence="5 6">
    <name type="scientific">Arthrobacter russicus</name>
    <dbReference type="NCBI Taxonomy" id="172040"/>
    <lineage>
        <taxon>Bacteria</taxon>
        <taxon>Bacillati</taxon>
        <taxon>Actinomycetota</taxon>
        <taxon>Actinomycetes</taxon>
        <taxon>Micrococcales</taxon>
        <taxon>Micrococcaceae</taxon>
        <taxon>Arthrobacter</taxon>
    </lineage>
</organism>
<dbReference type="Gene3D" id="2.60.40.10">
    <property type="entry name" value="Immunoglobulins"/>
    <property type="match status" value="17"/>
</dbReference>
<dbReference type="PROSITE" id="PS51127">
    <property type="entry name" value="BIG1"/>
    <property type="match status" value="15"/>
</dbReference>
<keyword evidence="2" id="KW-0812">Transmembrane</keyword>
<dbReference type="InterPro" id="IPR013783">
    <property type="entry name" value="Ig-like_fold"/>
</dbReference>